<comment type="similarity">
    <text evidence="2">Belongs to the UPF0719 family.</text>
</comment>
<proteinExistence type="inferred from homology"/>
<evidence type="ECO:0000256" key="2">
    <source>
        <dbReference type="ARBA" id="ARBA00005779"/>
    </source>
</evidence>
<comment type="subcellular location">
    <subcellularLocation>
        <location evidence="1">Cell membrane</location>
        <topology evidence="1">Multi-pass membrane protein</topology>
    </subcellularLocation>
</comment>
<dbReference type="Pfam" id="PF03994">
    <property type="entry name" value="DUF350"/>
    <property type="match status" value="1"/>
</dbReference>
<evidence type="ECO:0000256" key="1">
    <source>
        <dbReference type="ARBA" id="ARBA00004651"/>
    </source>
</evidence>
<keyword evidence="9" id="KW-1185">Reference proteome</keyword>
<evidence type="ECO:0000313" key="8">
    <source>
        <dbReference type="EMBL" id="WNQ11123.1"/>
    </source>
</evidence>
<gene>
    <name evidence="8" type="ORF">MJA45_26580</name>
</gene>
<dbReference type="RefSeq" id="WP_315604899.1">
    <property type="nucleotide sequence ID" value="NZ_CP130318.1"/>
</dbReference>
<reference evidence="8 9" key="1">
    <citation type="submission" date="2022-02" db="EMBL/GenBank/DDBJ databases">
        <title>Paenibacillus sp. MBLB1776 Whole Genome Shotgun Sequencing.</title>
        <authorList>
            <person name="Hwang C.Y."/>
            <person name="Cho E.-S."/>
            <person name="Seo M.-J."/>
        </authorList>
    </citation>
    <scope>NUCLEOTIDE SEQUENCE [LARGE SCALE GENOMIC DNA]</scope>
    <source>
        <strain evidence="8 9">MBLB1776</strain>
    </source>
</reference>
<keyword evidence="5 7" id="KW-1133">Transmembrane helix</keyword>
<accession>A0AA96LDB6</accession>
<dbReference type="Proteomes" id="UP001305702">
    <property type="component" value="Chromosome"/>
</dbReference>
<evidence type="ECO:0000256" key="6">
    <source>
        <dbReference type="ARBA" id="ARBA00023136"/>
    </source>
</evidence>
<feature type="transmembrane region" description="Helical" evidence="7">
    <location>
        <begin position="12"/>
        <end position="32"/>
    </location>
</feature>
<organism evidence="8 9">
    <name type="scientific">Paenibacillus aurantius</name>
    <dbReference type="NCBI Taxonomy" id="2918900"/>
    <lineage>
        <taxon>Bacteria</taxon>
        <taxon>Bacillati</taxon>
        <taxon>Bacillota</taxon>
        <taxon>Bacilli</taxon>
        <taxon>Bacillales</taxon>
        <taxon>Paenibacillaceae</taxon>
        <taxon>Paenibacillus</taxon>
    </lineage>
</organism>
<evidence type="ECO:0000256" key="3">
    <source>
        <dbReference type="ARBA" id="ARBA00022475"/>
    </source>
</evidence>
<evidence type="ECO:0000256" key="4">
    <source>
        <dbReference type="ARBA" id="ARBA00022692"/>
    </source>
</evidence>
<name>A0AA96LDB6_9BACL</name>
<evidence type="ECO:0000256" key="5">
    <source>
        <dbReference type="ARBA" id="ARBA00022989"/>
    </source>
</evidence>
<keyword evidence="6 7" id="KW-0472">Membrane</keyword>
<dbReference type="PANTHER" id="PTHR40043:SF1">
    <property type="entry name" value="UPF0719 INNER MEMBRANE PROTEIN YJFL"/>
    <property type="match status" value="1"/>
</dbReference>
<keyword evidence="4 7" id="KW-0812">Transmembrane</keyword>
<dbReference type="KEGG" id="paun:MJA45_26580"/>
<protein>
    <submittedName>
        <fullName evidence="8">DUF350 domain-containing protein</fullName>
    </submittedName>
</protein>
<dbReference type="AlphaFoldDB" id="A0AA96LDB6"/>
<dbReference type="InterPro" id="IPR007140">
    <property type="entry name" value="DUF350"/>
</dbReference>
<dbReference type="EMBL" id="CP130318">
    <property type="protein sequence ID" value="WNQ11123.1"/>
    <property type="molecule type" value="Genomic_DNA"/>
</dbReference>
<feature type="transmembrane region" description="Helical" evidence="7">
    <location>
        <begin position="120"/>
        <end position="143"/>
    </location>
</feature>
<sequence>MGSQWELIVNFLQYLGVTIPLLLVGLLVFIFTTPYNEFRIIQNGKEAGDPQKVAAAKAVAYDLGGKLTGLALVIASAVYHSVGLMDLVIWGAVGILFQVLVFYFFELVTPFRVIREIPEGNVAVGIFTSRLSLAAGLLMAALISY</sequence>
<evidence type="ECO:0000313" key="9">
    <source>
        <dbReference type="Proteomes" id="UP001305702"/>
    </source>
</evidence>
<feature type="transmembrane region" description="Helical" evidence="7">
    <location>
        <begin position="88"/>
        <end position="108"/>
    </location>
</feature>
<dbReference type="GO" id="GO:0005886">
    <property type="term" value="C:plasma membrane"/>
    <property type="evidence" value="ECO:0007669"/>
    <property type="project" value="UniProtKB-SubCell"/>
</dbReference>
<keyword evidence="3" id="KW-1003">Cell membrane</keyword>
<evidence type="ECO:0000256" key="7">
    <source>
        <dbReference type="SAM" id="Phobius"/>
    </source>
</evidence>
<dbReference type="PANTHER" id="PTHR40043">
    <property type="entry name" value="UPF0719 INNER MEMBRANE PROTEIN YJFL"/>
    <property type="match status" value="1"/>
</dbReference>